<dbReference type="OrthoDB" id="5424391at2759"/>
<dbReference type="AlphaFoldDB" id="A0A9Q9AUS1"/>
<proteinExistence type="predicted"/>
<name>A0A9Q9AUS1_9PEZI</name>
<dbReference type="Proteomes" id="UP001056384">
    <property type="component" value="Chromosome 7"/>
</dbReference>
<evidence type="ECO:0000313" key="2">
    <source>
        <dbReference type="Proteomes" id="UP001056384"/>
    </source>
</evidence>
<evidence type="ECO:0000313" key="1">
    <source>
        <dbReference type="EMBL" id="USW55194.1"/>
    </source>
</evidence>
<protein>
    <submittedName>
        <fullName evidence="1">Uncharacterized protein</fullName>
    </submittedName>
</protein>
<reference evidence="1" key="1">
    <citation type="submission" date="2022-06" db="EMBL/GenBank/DDBJ databases">
        <title>Complete genome sequences of two strains of the flax pathogen Septoria linicola.</title>
        <authorList>
            <person name="Lapalu N."/>
            <person name="Simon A."/>
            <person name="Demenou B."/>
            <person name="Paumier D."/>
            <person name="Guillot M.-P."/>
            <person name="Gout L."/>
            <person name="Valade R."/>
        </authorList>
    </citation>
    <scope>NUCLEOTIDE SEQUENCE</scope>
    <source>
        <strain evidence="1">SE15195</strain>
    </source>
</reference>
<sequence length="507" mass="57692">MFARHTQARRMKKTGVVQGLKSLADKIHPNGSAPLTANESKRLLTALTSSFRRHLDAAHPSTVEVEKKKRAQQHGPPHINVSGIHSSAAFAQKHMASVLTNPLLMKGGKDYGSAKVELAKNPHKDPIELLEQYEKEGVATVRIAELCLENVRKEYDTVPEARKSKLLEELQPGRRVFLWLLQSGQYMHRSCVDNVPFLELLVHFLLREGRQKELWQWLKLDFQAPDPPEGAPRNTTYSYKKRMVHYYRWRGRLLASMVQNVMNISWQPLPGKTQVLRAGNLHSAIGIIADAVNLQKSVSMKGEPKDWPHLAWIPLGHTITYVVKLLTRRLQPYNDRGDVKLKDGDRIDPARYDELIAYAPLGFDVAVHELARTDKWRDTWMRIDAANLHLHHPSSPSAEPLLHILRLLMPDQRSESNPKFLAALQDQAALRSRWGHSIVEGASIFTQHGKHEEAAWVRGRIPLYVPEFVGYEAIDERRADLARTQLNSDQGIEVPQSMQRIPFPSFA</sequence>
<accession>A0A9Q9AUS1</accession>
<keyword evidence="2" id="KW-1185">Reference proteome</keyword>
<gene>
    <name evidence="1" type="ORF">Slin15195_G085130</name>
</gene>
<organism evidence="1 2">
    <name type="scientific">Septoria linicola</name>
    <dbReference type="NCBI Taxonomy" id="215465"/>
    <lineage>
        <taxon>Eukaryota</taxon>
        <taxon>Fungi</taxon>
        <taxon>Dikarya</taxon>
        <taxon>Ascomycota</taxon>
        <taxon>Pezizomycotina</taxon>
        <taxon>Dothideomycetes</taxon>
        <taxon>Dothideomycetidae</taxon>
        <taxon>Mycosphaerellales</taxon>
        <taxon>Mycosphaerellaceae</taxon>
        <taxon>Septoria</taxon>
    </lineage>
</organism>
<dbReference type="EMBL" id="CP099424">
    <property type="protein sequence ID" value="USW55194.1"/>
    <property type="molecule type" value="Genomic_DNA"/>
</dbReference>